<dbReference type="PANTHER" id="PTHR34117">
    <property type="entry name" value="STYLE CELL-CYCLE INHIBITOR 1"/>
    <property type="match status" value="1"/>
</dbReference>
<sequence>MGSKRHHRHEDSDDYEKRHSKKSKSTSNKSESTSELPSTIQAITVDDYFEKASEFRIWLKEKKKKYFNELDSSDARYYFKKFVKSWNRYELDEKYYKGINSAHVSSADTTSYKWSFAKNVNSDELTYIKDKVDSMTGRGGSSGSSSASASASHRRRANVGPSLPPSASSSSSTRGDQVDWEEQREKDRLERKSEYRAQKRRTNDYINETVPKLDGREAKLAEKRATNAMRRRERSPDVELNDHDIYGGGGGDDDYKARLAIEQRNKERRQARFEEQKKQRLAPIKDKLADYKAKENETMALFRKMAQEQRERGGL</sequence>
<dbReference type="EMBL" id="MCGE01000003">
    <property type="protein sequence ID" value="ORZ23128.1"/>
    <property type="molecule type" value="Genomic_DNA"/>
</dbReference>
<feature type="region of interest" description="Disordered" evidence="1">
    <location>
        <begin position="225"/>
        <end position="255"/>
    </location>
</feature>
<gene>
    <name evidence="2" type="ORF">BCR42DRAFT_404044</name>
</gene>
<feature type="region of interest" description="Disordered" evidence="1">
    <location>
        <begin position="134"/>
        <end position="210"/>
    </location>
</feature>
<proteinExistence type="predicted"/>
<feature type="compositionally biased region" description="Basic and acidic residues" evidence="1">
    <location>
        <begin position="181"/>
        <end position="203"/>
    </location>
</feature>
<keyword evidence="3" id="KW-1185">Reference proteome</keyword>
<feature type="compositionally biased region" description="Low complexity" evidence="1">
    <location>
        <begin position="25"/>
        <end position="35"/>
    </location>
</feature>
<dbReference type="PANTHER" id="PTHR34117:SF1">
    <property type="entry name" value="STYLE CELL-CYCLE INHIBITOR 1"/>
    <property type="match status" value="1"/>
</dbReference>
<comment type="caution">
    <text evidence="2">The sequence shown here is derived from an EMBL/GenBank/DDBJ whole genome shotgun (WGS) entry which is preliminary data.</text>
</comment>
<accession>A0A1X2IVP9</accession>
<dbReference type="OrthoDB" id="2139939at2759"/>
<reference evidence="2 3" key="1">
    <citation type="submission" date="2016-07" db="EMBL/GenBank/DDBJ databases">
        <title>Pervasive Adenine N6-methylation of Active Genes in Fungi.</title>
        <authorList>
            <consortium name="DOE Joint Genome Institute"/>
            <person name="Mondo S.J."/>
            <person name="Dannebaum R.O."/>
            <person name="Kuo R.C."/>
            <person name="Labutti K."/>
            <person name="Haridas S."/>
            <person name="Kuo A."/>
            <person name="Salamov A."/>
            <person name="Ahrendt S.R."/>
            <person name="Lipzen A."/>
            <person name="Sullivan W."/>
            <person name="Andreopoulos W.B."/>
            <person name="Clum A."/>
            <person name="Lindquist E."/>
            <person name="Daum C."/>
            <person name="Ramamoorthy G.K."/>
            <person name="Gryganskyi A."/>
            <person name="Culley D."/>
            <person name="Magnuson J.K."/>
            <person name="James T.Y."/>
            <person name="O'Malley M.A."/>
            <person name="Stajich J.E."/>
            <person name="Spatafora J.W."/>
            <person name="Visel A."/>
            <person name="Grigoriev I.V."/>
        </authorList>
    </citation>
    <scope>NUCLEOTIDE SEQUENCE [LARGE SCALE GENOMIC DNA]</scope>
    <source>
        <strain evidence="2 3">NRRL 1336</strain>
    </source>
</reference>
<organism evidence="2 3">
    <name type="scientific">Absidia repens</name>
    <dbReference type="NCBI Taxonomy" id="90262"/>
    <lineage>
        <taxon>Eukaryota</taxon>
        <taxon>Fungi</taxon>
        <taxon>Fungi incertae sedis</taxon>
        <taxon>Mucoromycota</taxon>
        <taxon>Mucoromycotina</taxon>
        <taxon>Mucoromycetes</taxon>
        <taxon>Mucorales</taxon>
        <taxon>Cunninghamellaceae</taxon>
        <taxon>Absidia</taxon>
    </lineage>
</organism>
<dbReference type="Proteomes" id="UP000193560">
    <property type="component" value="Unassembled WGS sequence"/>
</dbReference>
<protein>
    <submittedName>
        <fullName evidence="2">Uncharacterized protein</fullName>
    </submittedName>
</protein>
<evidence type="ECO:0000313" key="3">
    <source>
        <dbReference type="Proteomes" id="UP000193560"/>
    </source>
</evidence>
<name>A0A1X2IVP9_9FUNG</name>
<feature type="region of interest" description="Disordered" evidence="1">
    <location>
        <begin position="1"/>
        <end position="37"/>
    </location>
</feature>
<dbReference type="STRING" id="90262.A0A1X2IVP9"/>
<dbReference type="AlphaFoldDB" id="A0A1X2IVP9"/>
<evidence type="ECO:0000313" key="2">
    <source>
        <dbReference type="EMBL" id="ORZ23128.1"/>
    </source>
</evidence>
<feature type="compositionally biased region" description="Basic and acidic residues" evidence="1">
    <location>
        <begin position="234"/>
        <end position="245"/>
    </location>
</feature>
<evidence type="ECO:0000256" key="1">
    <source>
        <dbReference type="SAM" id="MobiDB-lite"/>
    </source>
</evidence>
<dbReference type="InterPro" id="IPR044688">
    <property type="entry name" value="SCI-1-like"/>
</dbReference>